<organism evidence="1 2">
    <name type="scientific">Coemansia nantahalensis</name>
    <dbReference type="NCBI Taxonomy" id="2789366"/>
    <lineage>
        <taxon>Eukaryota</taxon>
        <taxon>Fungi</taxon>
        <taxon>Fungi incertae sedis</taxon>
        <taxon>Zoopagomycota</taxon>
        <taxon>Kickxellomycotina</taxon>
        <taxon>Kickxellomycetes</taxon>
        <taxon>Kickxellales</taxon>
        <taxon>Kickxellaceae</taxon>
        <taxon>Coemansia</taxon>
    </lineage>
</organism>
<gene>
    <name evidence="1" type="primary">pfn-3</name>
    <name evidence="1" type="ORF">IWQ57_005597</name>
</gene>
<keyword evidence="2" id="KW-1185">Reference proteome</keyword>
<dbReference type="Proteomes" id="UP001140234">
    <property type="component" value="Unassembled WGS sequence"/>
</dbReference>
<protein>
    <submittedName>
        <fullName evidence="1">Profilin</fullName>
    </submittedName>
</protein>
<name>A0ACC1JMG1_9FUNG</name>
<dbReference type="EMBL" id="JANBUJ010002771">
    <property type="protein sequence ID" value="KAJ2763294.1"/>
    <property type="molecule type" value="Genomic_DNA"/>
</dbReference>
<proteinExistence type="predicted"/>
<evidence type="ECO:0000313" key="1">
    <source>
        <dbReference type="EMBL" id="KAJ2763294.1"/>
    </source>
</evidence>
<comment type="caution">
    <text evidence="1">The sequence shown here is derived from an EMBL/GenBank/DDBJ whole genome shotgun (WGS) entry which is preliminary data.</text>
</comment>
<sequence>MSWPVYIEELLKTKGTVSAAIASSDTKALSVWAKSDNFSNDDALVLDALKGFASEKLLETGIRLTKDVKYMTLNADKDRAHGRKGADGVMIFNAGKAVIIVTYGGDGIANEINPHIEKFAEHLKKTL</sequence>
<evidence type="ECO:0000313" key="2">
    <source>
        <dbReference type="Proteomes" id="UP001140234"/>
    </source>
</evidence>
<accession>A0ACC1JMG1</accession>
<reference evidence="1" key="1">
    <citation type="submission" date="2022-07" db="EMBL/GenBank/DDBJ databases">
        <title>Phylogenomic reconstructions and comparative analyses of Kickxellomycotina fungi.</title>
        <authorList>
            <person name="Reynolds N.K."/>
            <person name="Stajich J.E."/>
            <person name="Barry K."/>
            <person name="Grigoriev I.V."/>
            <person name="Crous P."/>
            <person name="Smith M.E."/>
        </authorList>
    </citation>
    <scope>NUCLEOTIDE SEQUENCE</scope>
    <source>
        <strain evidence="1">CBS 109366</strain>
    </source>
</reference>